<dbReference type="Proteomes" id="UP000185984">
    <property type="component" value="Unassembled WGS sequence"/>
</dbReference>
<dbReference type="STRING" id="247279.NIES1031_09165"/>
<dbReference type="PROSITE" id="PS51683">
    <property type="entry name" value="SAM_OMT_II"/>
    <property type="match status" value="1"/>
</dbReference>
<dbReference type="GO" id="GO:0032259">
    <property type="term" value="P:methylation"/>
    <property type="evidence" value="ECO:0007669"/>
    <property type="project" value="UniProtKB-KW"/>
</dbReference>
<sequence length="274" mass="30458">MTKATLMQTAPGHEVLAAAGKKYLRPGGRIATEQLLEWANFQPGETVLELAASFGYSAISLAQRYGVKVVGVEKKPESVRQARDNIRAANLENQIEIIEGDIFHLDAIPGQFDYVLAEAILTMQSPPGKAKILQGIRDCLKPGGKFLSHELLARDNEEQIRALLKTPLNAGNPRTGVFAELAQVIRVNATPLSEANWINIYEAAGLHIEKVQTGAMSLLNFRQMFQDEGIVNTLRILGNILTREPIRKRVLEMRRVFNKYHEELGYILICATTQ</sequence>
<dbReference type="InterPro" id="IPR041698">
    <property type="entry name" value="Methyltransf_25"/>
</dbReference>
<keyword evidence="3" id="KW-1185">Reference proteome</keyword>
<dbReference type="InterPro" id="IPR050447">
    <property type="entry name" value="Erg6_SMT_methyltransf"/>
</dbReference>
<dbReference type="PANTHER" id="PTHR44068:SF11">
    <property type="entry name" value="GERANYL DIPHOSPHATE 2-C-METHYLTRANSFERASE"/>
    <property type="match status" value="1"/>
</dbReference>
<dbReference type="EMBL" id="MRCC01000006">
    <property type="protein sequence ID" value="OKH27444.1"/>
    <property type="molecule type" value="Genomic_DNA"/>
</dbReference>
<feature type="domain" description="Methyltransferase" evidence="1">
    <location>
        <begin position="47"/>
        <end position="144"/>
    </location>
</feature>
<dbReference type="RefSeq" id="WP_073549110.1">
    <property type="nucleotide sequence ID" value="NZ_CAWMVK010000040.1"/>
</dbReference>
<proteinExistence type="predicted"/>
<evidence type="ECO:0000313" key="2">
    <source>
        <dbReference type="EMBL" id="OKH27444.1"/>
    </source>
</evidence>
<comment type="caution">
    <text evidence="2">The sequence shown here is derived from an EMBL/GenBank/DDBJ whole genome shotgun (WGS) entry which is preliminary data.</text>
</comment>
<dbReference type="AlphaFoldDB" id="A0A1U7HV91"/>
<organism evidence="2 3">
    <name type="scientific">Chroogloeocystis siderophila 5.2 s.c.1</name>
    <dbReference type="NCBI Taxonomy" id="247279"/>
    <lineage>
        <taxon>Bacteria</taxon>
        <taxon>Bacillati</taxon>
        <taxon>Cyanobacteriota</taxon>
        <taxon>Cyanophyceae</taxon>
        <taxon>Oscillatoriophycideae</taxon>
        <taxon>Chroococcales</taxon>
        <taxon>Chroococcaceae</taxon>
        <taxon>Chroogloeocystis</taxon>
    </lineage>
</organism>
<evidence type="ECO:0000259" key="1">
    <source>
        <dbReference type="Pfam" id="PF13649"/>
    </source>
</evidence>
<keyword evidence="2" id="KW-0808">Transferase</keyword>
<dbReference type="InterPro" id="IPR029063">
    <property type="entry name" value="SAM-dependent_MTases_sf"/>
</dbReference>
<accession>A0A1U7HV91</accession>
<dbReference type="GO" id="GO:0008168">
    <property type="term" value="F:methyltransferase activity"/>
    <property type="evidence" value="ECO:0007669"/>
    <property type="project" value="UniProtKB-KW"/>
</dbReference>
<gene>
    <name evidence="2" type="ORF">NIES1031_09165</name>
</gene>
<dbReference type="InterPro" id="IPR016461">
    <property type="entry name" value="COMT-like"/>
</dbReference>
<reference evidence="2 3" key="1">
    <citation type="submission" date="2016-11" db="EMBL/GenBank/DDBJ databases">
        <title>Draft Genome Sequences of Nine Cyanobacterial Strains from Diverse Habitats.</title>
        <authorList>
            <person name="Zhu T."/>
            <person name="Hou S."/>
            <person name="Lu X."/>
            <person name="Hess W.R."/>
        </authorList>
    </citation>
    <scope>NUCLEOTIDE SEQUENCE [LARGE SCALE GENOMIC DNA]</scope>
    <source>
        <strain evidence="2 3">5.2 s.c.1</strain>
    </source>
</reference>
<dbReference type="CDD" id="cd02440">
    <property type="entry name" value="AdoMet_MTases"/>
    <property type="match status" value="1"/>
</dbReference>
<dbReference type="OrthoDB" id="43862at2"/>
<dbReference type="PANTHER" id="PTHR44068">
    <property type="entry name" value="ZGC:194242"/>
    <property type="match status" value="1"/>
</dbReference>
<protein>
    <submittedName>
        <fullName evidence="2">SAM-dependent methyltransferase</fullName>
    </submittedName>
</protein>
<dbReference type="SUPFAM" id="SSF53335">
    <property type="entry name" value="S-adenosyl-L-methionine-dependent methyltransferases"/>
    <property type="match status" value="1"/>
</dbReference>
<dbReference type="Pfam" id="PF13649">
    <property type="entry name" value="Methyltransf_25"/>
    <property type="match status" value="1"/>
</dbReference>
<name>A0A1U7HV91_9CHRO</name>
<evidence type="ECO:0000313" key="3">
    <source>
        <dbReference type="Proteomes" id="UP000185984"/>
    </source>
</evidence>
<keyword evidence="2" id="KW-0489">Methyltransferase</keyword>
<dbReference type="Gene3D" id="3.40.50.150">
    <property type="entry name" value="Vaccinia Virus protein VP39"/>
    <property type="match status" value="1"/>
</dbReference>